<feature type="compositionally biased region" description="Polar residues" evidence="1">
    <location>
        <begin position="168"/>
        <end position="177"/>
    </location>
</feature>
<reference evidence="2 3" key="1">
    <citation type="submission" date="2024-10" db="EMBL/GenBank/DDBJ databases">
        <authorList>
            <person name="Wannawong T."/>
            <person name="Kuncharoen N."/>
            <person name="Mhuantong W."/>
        </authorList>
    </citation>
    <scope>NUCLEOTIDE SEQUENCE [LARGE SCALE GENOMIC DNA]</scope>
    <source>
        <strain evidence="2 3">CALK1-4</strain>
    </source>
</reference>
<organism evidence="2 3">
    <name type="scientific">Streptomyces tendae</name>
    <dbReference type="NCBI Taxonomy" id="1932"/>
    <lineage>
        <taxon>Bacteria</taxon>
        <taxon>Bacillati</taxon>
        <taxon>Actinomycetota</taxon>
        <taxon>Actinomycetes</taxon>
        <taxon>Kitasatosporales</taxon>
        <taxon>Streptomycetaceae</taxon>
        <taxon>Streptomyces</taxon>
    </lineage>
</organism>
<proteinExistence type="predicted"/>
<sequence>MDGIGDAAGAGQRTAWHPPAIEPALAPVSASLPRAGTGAVDTDVADGPPTRQTGRAARRRQLARWKKNKRRAVVASAVAIVGGGLTIASMDRYSDHRAEAATASDNRTPSVSPEWTPGQGPPTTTAPTAPERTQRPAAPVSEPAQPQSRPSTDSVEPQQPVESRHRSTATAPPQSNDTTPSGTTEVPTTVRPQPETTTPASGDTPPEDTDPATRQPPATSAPGDDSDEDAPRTPPAAEPSSPQLCLLVVCLG</sequence>
<feature type="compositionally biased region" description="Low complexity" evidence="1">
    <location>
        <begin position="113"/>
        <end position="139"/>
    </location>
</feature>
<accession>A0ABW7S9A8</accession>
<dbReference type="RefSeq" id="WP_398353610.1">
    <property type="nucleotide sequence ID" value="NZ_JBIQWK010000015.1"/>
</dbReference>
<comment type="caution">
    <text evidence="2">The sequence shown here is derived from an EMBL/GenBank/DDBJ whole genome shotgun (WGS) entry which is preliminary data.</text>
</comment>
<feature type="compositionally biased region" description="Low complexity" evidence="1">
    <location>
        <begin position="178"/>
        <end position="190"/>
    </location>
</feature>
<evidence type="ECO:0000313" key="2">
    <source>
        <dbReference type="EMBL" id="MFI0576875.1"/>
    </source>
</evidence>
<dbReference type="Proteomes" id="UP001610810">
    <property type="component" value="Unassembled WGS sequence"/>
</dbReference>
<gene>
    <name evidence="2" type="ORF">ACH3YB_35170</name>
</gene>
<feature type="region of interest" description="Disordered" evidence="1">
    <location>
        <begin position="98"/>
        <end position="244"/>
    </location>
</feature>
<feature type="compositionally biased region" description="Polar residues" evidence="1">
    <location>
        <begin position="144"/>
        <end position="161"/>
    </location>
</feature>
<evidence type="ECO:0000313" key="3">
    <source>
        <dbReference type="Proteomes" id="UP001610810"/>
    </source>
</evidence>
<protein>
    <submittedName>
        <fullName evidence="2">Uncharacterized protein</fullName>
    </submittedName>
</protein>
<evidence type="ECO:0000256" key="1">
    <source>
        <dbReference type="SAM" id="MobiDB-lite"/>
    </source>
</evidence>
<keyword evidence="3" id="KW-1185">Reference proteome</keyword>
<name>A0ABW7S9A8_STRTE</name>
<feature type="region of interest" description="Disordered" evidence="1">
    <location>
        <begin position="1"/>
        <end position="64"/>
    </location>
</feature>
<dbReference type="EMBL" id="JBIQWK010000015">
    <property type="protein sequence ID" value="MFI0576875.1"/>
    <property type="molecule type" value="Genomic_DNA"/>
</dbReference>